<evidence type="ECO:0000259" key="9">
    <source>
        <dbReference type="PROSITE" id="PS50158"/>
    </source>
</evidence>
<dbReference type="InterPro" id="IPR036875">
    <property type="entry name" value="Znf_CCHC_sf"/>
</dbReference>
<dbReference type="Gene3D" id="4.10.60.10">
    <property type="entry name" value="Zinc finger, CCHC-type"/>
    <property type="match status" value="3"/>
</dbReference>
<feature type="domain" description="CCHC-type" evidence="9">
    <location>
        <begin position="171"/>
        <end position="184"/>
    </location>
</feature>
<evidence type="ECO:0000256" key="4">
    <source>
        <dbReference type="ARBA" id="ARBA00022771"/>
    </source>
</evidence>
<dbReference type="OrthoDB" id="7608935at2759"/>
<feature type="domain" description="CCHC-type" evidence="9">
    <location>
        <begin position="209"/>
        <end position="224"/>
    </location>
</feature>
<keyword evidence="6" id="KW-0539">Nucleus</keyword>
<keyword evidence="11" id="KW-1185">Reference proteome</keyword>
<evidence type="ECO:0000313" key="11">
    <source>
        <dbReference type="Proteomes" id="UP001139887"/>
    </source>
</evidence>
<dbReference type="PANTHER" id="PTHR46543:SF1">
    <property type="entry name" value="ZINC FINGER CCHC DOMAIN-CONTAINING PROTEIN 7"/>
    <property type="match status" value="1"/>
</dbReference>
<feature type="compositionally biased region" description="Acidic residues" evidence="8">
    <location>
        <begin position="65"/>
        <end position="74"/>
    </location>
</feature>
<dbReference type="GO" id="GO:0031499">
    <property type="term" value="C:TRAMP complex"/>
    <property type="evidence" value="ECO:0007669"/>
    <property type="project" value="TreeGrafter"/>
</dbReference>
<protein>
    <recommendedName>
        <fullName evidence="9">CCHC-type domain-containing protein</fullName>
    </recommendedName>
</protein>
<name>A0A9W8I485_9FUNG</name>
<evidence type="ECO:0000313" key="10">
    <source>
        <dbReference type="EMBL" id="KAJ2844455.1"/>
    </source>
</evidence>
<feature type="domain" description="CCHC-type" evidence="9">
    <location>
        <begin position="189"/>
        <end position="204"/>
    </location>
</feature>
<dbReference type="AlphaFoldDB" id="A0A9W8I485"/>
<evidence type="ECO:0000256" key="2">
    <source>
        <dbReference type="ARBA" id="ARBA00022723"/>
    </source>
</evidence>
<feature type="region of interest" description="Disordered" evidence="8">
    <location>
        <begin position="1"/>
        <end position="80"/>
    </location>
</feature>
<comment type="caution">
    <text evidence="10">The sequence shown here is derived from an EMBL/GenBank/DDBJ whole genome shotgun (WGS) entry which is preliminary data.</text>
</comment>
<proteinExistence type="predicted"/>
<dbReference type="GO" id="GO:0003723">
    <property type="term" value="F:RNA binding"/>
    <property type="evidence" value="ECO:0007669"/>
    <property type="project" value="TreeGrafter"/>
</dbReference>
<feature type="region of interest" description="Disordered" evidence="8">
    <location>
        <begin position="320"/>
        <end position="402"/>
    </location>
</feature>
<accession>A0A9W8I485</accession>
<feature type="domain" description="CCHC-type" evidence="9">
    <location>
        <begin position="272"/>
        <end position="285"/>
    </location>
</feature>
<dbReference type="EMBL" id="JANBUW010001076">
    <property type="protein sequence ID" value="KAJ2844455.1"/>
    <property type="molecule type" value="Genomic_DNA"/>
</dbReference>
<feature type="non-terminal residue" evidence="10">
    <location>
        <position position="1"/>
    </location>
</feature>
<dbReference type="SMART" id="SM00343">
    <property type="entry name" value="ZnF_C2HC"/>
    <property type="match status" value="5"/>
</dbReference>
<dbReference type="GO" id="GO:0071037">
    <property type="term" value="P:nuclear polyadenylation-dependent snRNA catabolic process"/>
    <property type="evidence" value="ECO:0007669"/>
    <property type="project" value="TreeGrafter"/>
</dbReference>
<keyword evidence="5" id="KW-0862">Zinc</keyword>
<comment type="subcellular location">
    <subcellularLocation>
        <location evidence="1">Nucleus</location>
    </subcellularLocation>
</comment>
<evidence type="ECO:0000256" key="8">
    <source>
        <dbReference type="SAM" id="MobiDB-lite"/>
    </source>
</evidence>
<dbReference type="GO" id="GO:0008270">
    <property type="term" value="F:zinc ion binding"/>
    <property type="evidence" value="ECO:0007669"/>
    <property type="project" value="UniProtKB-KW"/>
</dbReference>
<evidence type="ECO:0000256" key="6">
    <source>
        <dbReference type="ARBA" id="ARBA00023242"/>
    </source>
</evidence>
<dbReference type="GO" id="GO:0071036">
    <property type="term" value="P:nuclear polyadenylation-dependent snoRNA catabolic process"/>
    <property type="evidence" value="ECO:0007669"/>
    <property type="project" value="TreeGrafter"/>
</dbReference>
<dbReference type="PANTHER" id="PTHR46543">
    <property type="entry name" value="ZINC FINGER CCHC DOMAIN-CONTAINING PROTEIN 7"/>
    <property type="match status" value="1"/>
</dbReference>
<keyword evidence="2" id="KW-0479">Metal-binding</keyword>
<dbReference type="GO" id="GO:0071031">
    <property type="term" value="P:nuclear mRNA surveillance of mRNA 3'-end processing"/>
    <property type="evidence" value="ECO:0007669"/>
    <property type="project" value="TreeGrafter"/>
</dbReference>
<keyword evidence="4 7" id="KW-0863">Zinc-finger</keyword>
<feature type="compositionally biased region" description="Basic residues" evidence="8">
    <location>
        <begin position="379"/>
        <end position="396"/>
    </location>
</feature>
<dbReference type="Proteomes" id="UP001139887">
    <property type="component" value="Unassembled WGS sequence"/>
</dbReference>
<keyword evidence="3" id="KW-0677">Repeat</keyword>
<dbReference type="PROSITE" id="PS50158">
    <property type="entry name" value="ZF_CCHC"/>
    <property type="match status" value="4"/>
</dbReference>
<evidence type="ECO:0000256" key="5">
    <source>
        <dbReference type="ARBA" id="ARBA00022833"/>
    </source>
</evidence>
<reference evidence="10" key="1">
    <citation type="submission" date="2022-07" db="EMBL/GenBank/DDBJ databases">
        <title>Phylogenomic reconstructions and comparative analyses of Kickxellomycotina fungi.</title>
        <authorList>
            <person name="Reynolds N.K."/>
            <person name="Stajich J.E."/>
            <person name="Barry K."/>
            <person name="Grigoriev I.V."/>
            <person name="Crous P."/>
            <person name="Smith M.E."/>
        </authorList>
    </citation>
    <scope>NUCLEOTIDE SEQUENCE</scope>
    <source>
        <strain evidence="10">NRRL 1566</strain>
    </source>
</reference>
<gene>
    <name evidence="10" type="ORF">IWW36_005180</name>
</gene>
<dbReference type="SUPFAM" id="SSF57756">
    <property type="entry name" value="Retrovirus zinc finger-like domains"/>
    <property type="match status" value="1"/>
</dbReference>
<organism evidence="10 11">
    <name type="scientific">Coemansia brasiliensis</name>
    <dbReference type="NCBI Taxonomy" id="2650707"/>
    <lineage>
        <taxon>Eukaryota</taxon>
        <taxon>Fungi</taxon>
        <taxon>Fungi incertae sedis</taxon>
        <taxon>Zoopagomycota</taxon>
        <taxon>Kickxellomycotina</taxon>
        <taxon>Kickxellomycetes</taxon>
        <taxon>Kickxellales</taxon>
        <taxon>Kickxellaceae</taxon>
        <taxon>Coemansia</taxon>
    </lineage>
</organism>
<feature type="compositionally biased region" description="Basic and acidic residues" evidence="8">
    <location>
        <begin position="324"/>
        <end position="334"/>
    </location>
</feature>
<dbReference type="InterPro" id="IPR051644">
    <property type="entry name" value="TRAMP_AT-DNA-binding"/>
</dbReference>
<dbReference type="GO" id="GO:0071035">
    <property type="term" value="P:nuclear polyadenylation-dependent rRNA catabolic process"/>
    <property type="evidence" value="ECO:0007669"/>
    <property type="project" value="TreeGrafter"/>
</dbReference>
<dbReference type="GO" id="GO:0071039">
    <property type="term" value="P:nuclear polyadenylation-dependent CUT catabolic process"/>
    <property type="evidence" value="ECO:0007669"/>
    <property type="project" value="TreeGrafter"/>
</dbReference>
<evidence type="ECO:0000256" key="3">
    <source>
        <dbReference type="ARBA" id="ARBA00022737"/>
    </source>
</evidence>
<evidence type="ECO:0000256" key="7">
    <source>
        <dbReference type="PROSITE-ProRule" id="PRU00047"/>
    </source>
</evidence>
<feature type="compositionally biased region" description="Low complexity" evidence="8">
    <location>
        <begin position="1"/>
        <end position="12"/>
    </location>
</feature>
<dbReference type="InterPro" id="IPR001878">
    <property type="entry name" value="Znf_CCHC"/>
</dbReference>
<sequence>AATASVSSPSTTEKPTAQPLKLESTTENTLDDEREDSKYSIKPKSRNTTAVNLKVDEAKQTSDSESSDEGEPYTEDNSVRLANNIGIATPVEPFSKMGLASPVEANMKQQMVHIDALLSPTTPSTEQTAGSLTHTISVKRARDDENEYDYLDEAEIQGRNRYFMEEKEITCHKCNRQGHKGKDCTVIICMTCGKEGHLAINCKESGVVCHRCNMRGHLLKDCPSSNREGVRHGSCDRCRSQRHHTDECPEIWRKYVYTAPPPLKYNDVVPWCYNCAGKGHFGDECSMARNRSSFFGNTAFNQRNCPGRCIGVTPRIDRRHSHHFDRSSRRDRGSRTPRASSSRRPGHNSASGRWRGTDAKRSGKRIRNRDTMETPTKKPAAKHRPYSRPAKAKASAKKAAAQ</sequence>
<evidence type="ECO:0000256" key="1">
    <source>
        <dbReference type="ARBA" id="ARBA00004123"/>
    </source>
</evidence>
<dbReference type="GO" id="GO:0071038">
    <property type="term" value="P:TRAMP-dependent tRNA surveillance pathway"/>
    <property type="evidence" value="ECO:0007669"/>
    <property type="project" value="TreeGrafter"/>
</dbReference>
<dbReference type="Pfam" id="PF00098">
    <property type="entry name" value="zf-CCHC"/>
    <property type="match status" value="2"/>
</dbReference>